<dbReference type="OrthoDB" id="409048at2759"/>
<feature type="region of interest" description="Disordered" evidence="1">
    <location>
        <begin position="1208"/>
        <end position="1253"/>
    </location>
</feature>
<dbReference type="Pfam" id="PF00078">
    <property type="entry name" value="RVT_1"/>
    <property type="match status" value="1"/>
</dbReference>
<feature type="compositionally biased region" description="Low complexity" evidence="1">
    <location>
        <begin position="92"/>
        <end position="111"/>
    </location>
</feature>
<feature type="compositionally biased region" description="Basic and acidic residues" evidence="1">
    <location>
        <begin position="48"/>
        <end position="60"/>
    </location>
</feature>
<dbReference type="Gene3D" id="3.60.10.10">
    <property type="entry name" value="Endonuclease/exonuclease/phosphatase"/>
    <property type="match status" value="1"/>
</dbReference>
<dbReference type="EMBL" id="LSRX01001891">
    <property type="protein sequence ID" value="OLP76900.1"/>
    <property type="molecule type" value="Genomic_DNA"/>
</dbReference>
<organism evidence="2 3">
    <name type="scientific">Symbiodinium microadriaticum</name>
    <name type="common">Dinoflagellate</name>
    <name type="synonym">Zooxanthella microadriatica</name>
    <dbReference type="NCBI Taxonomy" id="2951"/>
    <lineage>
        <taxon>Eukaryota</taxon>
        <taxon>Sar</taxon>
        <taxon>Alveolata</taxon>
        <taxon>Dinophyceae</taxon>
        <taxon>Suessiales</taxon>
        <taxon>Symbiodiniaceae</taxon>
        <taxon>Symbiodinium</taxon>
    </lineage>
</organism>
<dbReference type="PANTHER" id="PTHR47027">
    <property type="entry name" value="REVERSE TRANSCRIPTASE DOMAIN-CONTAINING PROTEIN"/>
    <property type="match status" value="1"/>
</dbReference>
<dbReference type="PROSITE" id="PS50878">
    <property type="entry name" value="RT_POL"/>
    <property type="match status" value="1"/>
</dbReference>
<dbReference type="SUPFAM" id="SSF56219">
    <property type="entry name" value="DNase I-like"/>
    <property type="match status" value="1"/>
</dbReference>
<evidence type="ECO:0000313" key="3">
    <source>
        <dbReference type="Proteomes" id="UP000186817"/>
    </source>
</evidence>
<feature type="compositionally biased region" description="Pro residues" evidence="1">
    <location>
        <begin position="1229"/>
        <end position="1239"/>
    </location>
</feature>
<name>A0A1Q9C1W9_SYMMI</name>
<feature type="region of interest" description="Disordered" evidence="1">
    <location>
        <begin position="1"/>
        <end position="111"/>
    </location>
</feature>
<dbReference type="InterPro" id="IPR043502">
    <property type="entry name" value="DNA/RNA_pol_sf"/>
</dbReference>
<proteinExistence type="predicted"/>
<comment type="caution">
    <text evidence="2">The sequence shown here is derived from an EMBL/GenBank/DDBJ whole genome shotgun (WGS) entry which is preliminary data.</text>
</comment>
<gene>
    <name evidence="2" type="primary">Pol</name>
    <name evidence="2" type="ORF">AK812_SmicGene43106</name>
</gene>
<evidence type="ECO:0000256" key="1">
    <source>
        <dbReference type="SAM" id="MobiDB-lite"/>
    </source>
</evidence>
<dbReference type="InterPro" id="IPR036691">
    <property type="entry name" value="Endo/exonu/phosph_ase_sf"/>
</dbReference>
<feature type="compositionally biased region" description="Acidic residues" evidence="1">
    <location>
        <begin position="1"/>
        <end position="21"/>
    </location>
</feature>
<dbReference type="SUPFAM" id="SSF56672">
    <property type="entry name" value="DNA/RNA polymerases"/>
    <property type="match status" value="1"/>
</dbReference>
<dbReference type="PANTHER" id="PTHR47027:SF20">
    <property type="entry name" value="REVERSE TRANSCRIPTASE-LIKE PROTEIN WITH RNA-DIRECTED DNA POLYMERASE DOMAIN"/>
    <property type="match status" value="1"/>
</dbReference>
<sequence length="1477" mass="164686">MLDGSEPDFLELLAAEEEQMEDTPHCEIRAGPAVPDNTGPKGPPPPRPIHEVRDPPRGEDGNQAGSSRDDSRDARPLPDAGAKVAVGEDRGPPSSSSTSSSEPEGSVSGNSLTWSETSLVLEGPSLEQAGSQLVSTYRSQATGKRSSALPAYAYMENIYAGDLPDATNEYPGPHAHMARALPGELTSDPQEGDLLCPRQGSIVDPRQCRLRAHSSLNQGTWYKGVCGPNRLLGAGRCSGILFLLRRQKFKDPRFLEILPGVYQHVWRSGLTSARNLELRRGLLDQLDKTLLTIPRRHHLALCGDFNSAIRPEHPIVGSSVPLAETPPDSDLTALLHKHSLCVLNTWHARPSTTYFSPTGATQIDYVIARQQAACLQAKRAFPDHAFPVGGHRLTGHYPVRAQLPMQSYHRTSVQDPAAGAQLDLPALQQAIQQASPAALDMQARIASRLQQVDTCQLTSAHRHINRILLEEAQHAFPPQPKPDVRVSAHPAFRVTARSVWHLYRQFKRPNVCALHTIFSKWRLAAQFARASQILRRQSAALKRQYFESQVELAEQAASRGDQRGLFLIVRRLSPKTRKLASRLRGADGCLLSAQEELQHITAYGNQTFAAKLDNYPIAPLAQDIHISDQDLEVELSKLGLAKAVPKHIAPAAIWKLCSADLSHVLGKALRAHLLCGRDGHLDEDWKNCYIVWIPKPGKPAGDVSVLRPIGLSSPASKALAGSIRHHLLRHLEPLMQMLPQFAYARNRGTADALVRAHAHFDQVATLLRNTQCTRFQQQAGRKHRLCIGGLCLSLDLSKAFDGVTRAHIYASMSARGVPPEVITLVQQLHNGAQYIYQTGSHRSSTTTTNGIKQGCVIAPYLWNYFSLTFLLLLQQQRSVEWIQQVLSLFADDVWGSWEIHSADDLAGAIQDVSLVLEILETLEMTINYSKTVILLRLSGKDASQLKRQHTFMKAGQLHLRLTVHGRDCGLPIKDQHEYLGTVVTYRHRHQRNMQHRLKASGARYQGLRKLLNGSHHLTEAYRLRLWQACVCTSALYAHHVVGLTSGSLRSLTVTLTRHLRAILRIPAHLTHISTGDVWQRANLPMPGWTVQQTQSRYLGQLEHRAVHSSDITTSDAALAHVRRQAQALEVVLLDAAASLAKTPPRELTVSCPYCSEVFPTENAMRVHCMPACQLCNRQFWRMYNSPDFAFNEEAEIFANCWHSPPEFLMTSDGRSQKRHRPDQAQPWPGRSPPLQPHPGNPYRGHPFGPRHHQQDPVRLLTKVVLQQEQVISRLRHEKGFVLFMRQGEDGTLGSLMRVAKEWNAKKAQDHQALHSPLRTVLLSSMVKELLNRAQQAVATEENRAKMIAAEWLTASSEWNYRTWNRSEKRLIVDGSKTPLQHAEIVRILNYLLEHLTGEAIQRFGSTVTLPKLEQQGAQMATFALEVSLRGQTAAELYQHFERLCGNSIMSLIGVSMKKDTMPQTPAAKQLANLYYHK</sequence>
<dbReference type="InterPro" id="IPR000477">
    <property type="entry name" value="RT_dom"/>
</dbReference>
<keyword evidence="3" id="KW-1185">Reference proteome</keyword>
<reference evidence="2 3" key="1">
    <citation type="submission" date="2016-02" db="EMBL/GenBank/DDBJ databases">
        <title>Genome analysis of coral dinoflagellate symbionts highlights evolutionary adaptations to a symbiotic lifestyle.</title>
        <authorList>
            <person name="Aranda M."/>
            <person name="Li Y."/>
            <person name="Liew Y.J."/>
            <person name="Baumgarten S."/>
            <person name="Simakov O."/>
            <person name="Wilson M."/>
            <person name="Piel J."/>
            <person name="Ashoor H."/>
            <person name="Bougouffa S."/>
            <person name="Bajic V.B."/>
            <person name="Ryu T."/>
            <person name="Ravasi T."/>
            <person name="Bayer T."/>
            <person name="Micklem G."/>
            <person name="Kim H."/>
            <person name="Bhak J."/>
            <person name="Lajeunesse T.C."/>
            <person name="Voolstra C.R."/>
        </authorList>
    </citation>
    <scope>NUCLEOTIDE SEQUENCE [LARGE SCALE GENOMIC DNA]</scope>
    <source>
        <strain evidence="2 3">CCMP2467</strain>
    </source>
</reference>
<dbReference type="Proteomes" id="UP000186817">
    <property type="component" value="Unassembled WGS sequence"/>
</dbReference>
<evidence type="ECO:0000313" key="2">
    <source>
        <dbReference type="EMBL" id="OLP76900.1"/>
    </source>
</evidence>
<protein>
    <submittedName>
        <fullName evidence="2">LINE-1 retrotransposable element ORF2 protein</fullName>
    </submittedName>
</protein>
<accession>A0A1Q9C1W9</accession>
<feature type="compositionally biased region" description="Basic and acidic residues" evidence="1">
    <location>
        <begin position="67"/>
        <end position="76"/>
    </location>
</feature>